<gene>
    <name evidence="5" type="ORF">ILEXP_LOCUS15231</name>
</gene>
<evidence type="ECO:0000256" key="2">
    <source>
        <dbReference type="PROSITE-ProRule" id="PRU00035"/>
    </source>
</evidence>
<keyword evidence="6" id="KW-1185">Reference proteome</keyword>
<evidence type="ECO:0000259" key="4">
    <source>
        <dbReference type="PROSITE" id="PS50014"/>
    </source>
</evidence>
<dbReference type="PRINTS" id="PR00503">
    <property type="entry name" value="BROMODOMAIN"/>
</dbReference>
<accession>A0ABC8RQV1</accession>
<feature type="region of interest" description="Disordered" evidence="3">
    <location>
        <begin position="307"/>
        <end position="347"/>
    </location>
</feature>
<evidence type="ECO:0000256" key="3">
    <source>
        <dbReference type="SAM" id="MobiDB-lite"/>
    </source>
</evidence>
<dbReference type="SUPFAM" id="SSF47370">
    <property type="entry name" value="Bromodomain"/>
    <property type="match status" value="1"/>
</dbReference>
<dbReference type="InterPro" id="IPR018359">
    <property type="entry name" value="Bromodomain_CS"/>
</dbReference>
<keyword evidence="1 2" id="KW-0103">Bromodomain</keyword>
<comment type="caution">
    <text evidence="5">The sequence shown here is derived from an EMBL/GenBank/DDBJ whole genome shotgun (WGS) entry which is preliminary data.</text>
</comment>
<feature type="region of interest" description="Disordered" evidence="3">
    <location>
        <begin position="94"/>
        <end position="119"/>
    </location>
</feature>
<feature type="compositionally biased region" description="Basic residues" evidence="3">
    <location>
        <begin position="327"/>
        <end position="347"/>
    </location>
</feature>
<protein>
    <recommendedName>
        <fullName evidence="4">Bromo domain-containing protein</fullName>
    </recommendedName>
</protein>
<feature type="domain" description="Bromo" evidence="4">
    <location>
        <begin position="211"/>
        <end position="284"/>
    </location>
</feature>
<dbReference type="PROSITE" id="PS00633">
    <property type="entry name" value="BROMODOMAIN_1"/>
    <property type="match status" value="1"/>
</dbReference>
<proteinExistence type="predicted"/>
<dbReference type="InterPro" id="IPR036427">
    <property type="entry name" value="Bromodomain-like_sf"/>
</dbReference>
<feature type="region of interest" description="Disordered" evidence="3">
    <location>
        <begin position="377"/>
        <end position="449"/>
    </location>
</feature>
<evidence type="ECO:0000313" key="5">
    <source>
        <dbReference type="EMBL" id="CAK9147344.1"/>
    </source>
</evidence>
<dbReference type="PROSITE" id="PS50014">
    <property type="entry name" value="BROMODOMAIN_2"/>
    <property type="match status" value="1"/>
</dbReference>
<organism evidence="5 6">
    <name type="scientific">Ilex paraguariensis</name>
    <name type="common">yerba mate</name>
    <dbReference type="NCBI Taxonomy" id="185542"/>
    <lineage>
        <taxon>Eukaryota</taxon>
        <taxon>Viridiplantae</taxon>
        <taxon>Streptophyta</taxon>
        <taxon>Embryophyta</taxon>
        <taxon>Tracheophyta</taxon>
        <taxon>Spermatophyta</taxon>
        <taxon>Magnoliopsida</taxon>
        <taxon>eudicotyledons</taxon>
        <taxon>Gunneridae</taxon>
        <taxon>Pentapetalae</taxon>
        <taxon>asterids</taxon>
        <taxon>campanulids</taxon>
        <taxon>Aquifoliales</taxon>
        <taxon>Aquifoliaceae</taxon>
        <taxon>Ilex</taxon>
    </lineage>
</organism>
<feature type="compositionally biased region" description="Basic and acidic residues" evidence="3">
    <location>
        <begin position="381"/>
        <end position="393"/>
    </location>
</feature>
<dbReference type="PANTHER" id="PTHR47809">
    <property type="entry name" value="DNA-BINDING BROMODOMAIN-CONTAINING PROTEIN"/>
    <property type="match status" value="1"/>
</dbReference>
<sequence length="580" mass="65048">MKRKRGNKKGKTKKLSVGTSEGVPDVVYLDTEDNSGVDAFDNVECDSGAEAETPSSLGTDQPQKLVRINSGGLIDKAAVNSVYSRVKVKIKTSKTLDSQLTSSDAPTQSDTDKSSQQAGLEKQVLIEKMEDSANSLPEINMDAPGNLSKKAGSIKIKSRGFSSSSMSLCSNVGLVQGERTLQKESELLHWHPQYSSKQELSASLEVIKKVMKMDAAEPFNAPVNTIALGIPDYFDVIDTPMDFGTICSNLENGGKYTNSADVFKDVQYIWDNCSKYNNKGDYILELLKRVKKNFIKYWTAAGLKSEQPQSTNGVESIQAKDVAPSSHGKKPVKVGHPQHKARKRPGVKRHKDDCLCAICVMMRRRQEREDAQIVEDQLETSEDHPGHEVKREGTSPVESPSGADISSNMENSADRDTDADLEEKGEEVRSEDTDIPLQEKQEEDKENRITFQTKGGSEISEYSQLDDRSKEEHNMLYQTQRVELIGHIRNDTRKEEISLHHEDESAAMERKRAKVSREKIQKAKIYENLRRFEHPLLSRLCGTLFTENPKSVWNGPHSMVRRQRLIRRSSIHEAISTFMK</sequence>
<feature type="compositionally biased region" description="Polar residues" evidence="3">
    <location>
        <begin position="53"/>
        <end position="62"/>
    </location>
</feature>
<dbReference type="InterPro" id="IPR001487">
    <property type="entry name" value="Bromodomain"/>
</dbReference>
<feature type="region of interest" description="Disordered" evidence="3">
    <location>
        <begin position="1"/>
        <end position="63"/>
    </location>
</feature>
<dbReference type="Proteomes" id="UP001642360">
    <property type="component" value="Unassembled WGS sequence"/>
</dbReference>
<dbReference type="Pfam" id="PF00439">
    <property type="entry name" value="Bromodomain"/>
    <property type="match status" value="1"/>
</dbReference>
<feature type="compositionally biased region" description="Basic and acidic residues" evidence="3">
    <location>
        <begin position="426"/>
        <end position="448"/>
    </location>
</feature>
<feature type="compositionally biased region" description="Acidic residues" evidence="3">
    <location>
        <begin position="30"/>
        <end position="49"/>
    </location>
</feature>
<dbReference type="PANTHER" id="PTHR47809:SF2">
    <property type="entry name" value="DNA-BINDING BROMODOMAIN-CONTAINING PROTEIN"/>
    <property type="match status" value="1"/>
</dbReference>
<feature type="compositionally biased region" description="Polar residues" evidence="3">
    <location>
        <begin position="94"/>
        <end position="118"/>
    </location>
</feature>
<name>A0ABC8RQV1_9AQUA</name>
<dbReference type="Gene3D" id="1.20.920.10">
    <property type="entry name" value="Bromodomain-like"/>
    <property type="match status" value="1"/>
</dbReference>
<dbReference type="SMART" id="SM00297">
    <property type="entry name" value="BROMO"/>
    <property type="match status" value="1"/>
</dbReference>
<evidence type="ECO:0000256" key="1">
    <source>
        <dbReference type="ARBA" id="ARBA00023117"/>
    </source>
</evidence>
<dbReference type="EMBL" id="CAUOFW020001669">
    <property type="protein sequence ID" value="CAK9147344.1"/>
    <property type="molecule type" value="Genomic_DNA"/>
</dbReference>
<dbReference type="AlphaFoldDB" id="A0ABC8RQV1"/>
<reference evidence="5 6" key="1">
    <citation type="submission" date="2024-02" db="EMBL/GenBank/DDBJ databases">
        <authorList>
            <person name="Vignale AGUSTIN F."/>
            <person name="Sosa J E."/>
            <person name="Modenutti C."/>
        </authorList>
    </citation>
    <scope>NUCLEOTIDE SEQUENCE [LARGE SCALE GENOMIC DNA]</scope>
</reference>
<evidence type="ECO:0000313" key="6">
    <source>
        <dbReference type="Proteomes" id="UP001642360"/>
    </source>
</evidence>
<feature type="compositionally biased region" description="Basic residues" evidence="3">
    <location>
        <begin position="1"/>
        <end position="14"/>
    </location>
</feature>